<dbReference type="PANTHER" id="PTHR33498:SF1">
    <property type="entry name" value="TRANSPOSASE FOR INSERTION SEQUENCE ELEMENT IS1557"/>
    <property type="match status" value="1"/>
</dbReference>
<dbReference type="InterPro" id="IPR047951">
    <property type="entry name" value="Transpos_ISL3"/>
</dbReference>
<dbReference type="RefSeq" id="WP_369242175.1">
    <property type="nucleotide sequence ID" value="NZ_CP163435.1"/>
</dbReference>
<accession>A0AB39PL97</accession>
<evidence type="ECO:0000313" key="2">
    <source>
        <dbReference type="EMBL" id="XDQ31351.1"/>
    </source>
</evidence>
<protein>
    <submittedName>
        <fullName evidence="2">Transposase</fullName>
    </submittedName>
</protein>
<reference evidence="2" key="1">
    <citation type="submission" date="2024-07" db="EMBL/GenBank/DDBJ databases">
        <authorList>
            <person name="Yu S.T."/>
        </authorList>
    </citation>
    <scope>NUCLEOTIDE SEQUENCE</scope>
    <source>
        <strain evidence="2">R21</strain>
    </source>
</reference>
<dbReference type="EMBL" id="CP163435">
    <property type="protein sequence ID" value="XDQ31351.1"/>
    <property type="molecule type" value="Genomic_DNA"/>
</dbReference>
<dbReference type="AlphaFoldDB" id="A0AB39PL97"/>
<dbReference type="PANTHER" id="PTHR33498">
    <property type="entry name" value="TRANSPOSASE FOR INSERTION SEQUENCE ELEMENT IS1557"/>
    <property type="match status" value="1"/>
</dbReference>
<dbReference type="Pfam" id="PF01610">
    <property type="entry name" value="DDE_Tnp_ISL3"/>
    <property type="match status" value="1"/>
</dbReference>
<proteinExistence type="predicted"/>
<name>A0AB39PL97_9ACTN</name>
<organism evidence="2">
    <name type="scientific">Streptomyces sp. R21</name>
    <dbReference type="NCBI Taxonomy" id="3238627"/>
    <lineage>
        <taxon>Bacteria</taxon>
        <taxon>Bacillati</taxon>
        <taxon>Actinomycetota</taxon>
        <taxon>Actinomycetes</taxon>
        <taxon>Kitasatosporales</taxon>
        <taxon>Streptomycetaceae</taxon>
        <taxon>Streptomyces</taxon>
    </lineage>
</organism>
<evidence type="ECO:0000259" key="1">
    <source>
        <dbReference type="Pfam" id="PF01610"/>
    </source>
</evidence>
<dbReference type="InterPro" id="IPR002560">
    <property type="entry name" value="Transposase_DDE"/>
</dbReference>
<gene>
    <name evidence="2" type="ORF">AB5J56_44590</name>
</gene>
<sequence>MVMEVPLPAIATPRVLGIDEVALRKGHIYGTILVDIDTRRPIDLLPDRTVPTVTSWLAEHPVGPAVKVPTGRTR</sequence>
<feature type="domain" description="Transposase IS204/IS1001/IS1096/IS1165 DDE" evidence="1">
    <location>
        <begin position="16"/>
        <end position="60"/>
    </location>
</feature>